<accession>A0AAD9M678</accession>
<gene>
    <name evidence="1" type="ORF">LX32DRAFT_717789</name>
</gene>
<dbReference type="AlphaFoldDB" id="A0AAD9M678"/>
<dbReference type="InterPro" id="IPR029063">
    <property type="entry name" value="SAM-dependent_MTases_sf"/>
</dbReference>
<keyword evidence="2" id="KW-1185">Reference proteome</keyword>
<evidence type="ECO:0000313" key="2">
    <source>
        <dbReference type="Proteomes" id="UP001232148"/>
    </source>
</evidence>
<organism evidence="1 2">
    <name type="scientific">Colletotrichum zoysiae</name>
    <dbReference type="NCBI Taxonomy" id="1216348"/>
    <lineage>
        <taxon>Eukaryota</taxon>
        <taxon>Fungi</taxon>
        <taxon>Dikarya</taxon>
        <taxon>Ascomycota</taxon>
        <taxon>Pezizomycotina</taxon>
        <taxon>Sordariomycetes</taxon>
        <taxon>Hypocreomycetidae</taxon>
        <taxon>Glomerellales</taxon>
        <taxon>Glomerellaceae</taxon>
        <taxon>Colletotrichum</taxon>
        <taxon>Colletotrichum graminicola species complex</taxon>
    </lineage>
</organism>
<name>A0AAD9M678_9PEZI</name>
<dbReference type="Gene3D" id="3.40.50.150">
    <property type="entry name" value="Vaccinia Virus protein VP39"/>
    <property type="match status" value="1"/>
</dbReference>
<reference evidence="1" key="1">
    <citation type="submission" date="2021-06" db="EMBL/GenBank/DDBJ databases">
        <title>Comparative genomics, transcriptomics and evolutionary studies reveal genomic signatures of adaptation to plant cell wall in hemibiotrophic fungi.</title>
        <authorList>
            <consortium name="DOE Joint Genome Institute"/>
            <person name="Baroncelli R."/>
            <person name="Diaz J.F."/>
            <person name="Benocci T."/>
            <person name="Peng M."/>
            <person name="Battaglia E."/>
            <person name="Haridas S."/>
            <person name="Andreopoulos W."/>
            <person name="Labutti K."/>
            <person name="Pangilinan J."/>
            <person name="Floch G.L."/>
            <person name="Makela M.R."/>
            <person name="Henrissat B."/>
            <person name="Grigoriev I.V."/>
            <person name="Crouch J.A."/>
            <person name="De Vries R.P."/>
            <person name="Sukno S.A."/>
            <person name="Thon M.R."/>
        </authorList>
    </citation>
    <scope>NUCLEOTIDE SEQUENCE</scope>
    <source>
        <strain evidence="1">MAFF235873</strain>
    </source>
</reference>
<dbReference type="Proteomes" id="UP001232148">
    <property type="component" value="Unassembled WGS sequence"/>
</dbReference>
<evidence type="ECO:0000313" key="1">
    <source>
        <dbReference type="EMBL" id="KAK2034859.1"/>
    </source>
</evidence>
<dbReference type="SUPFAM" id="SSF53335">
    <property type="entry name" value="S-adenosyl-L-methionine-dependent methyltransferases"/>
    <property type="match status" value="1"/>
</dbReference>
<comment type="caution">
    <text evidence="1">The sequence shown here is derived from an EMBL/GenBank/DDBJ whole genome shotgun (WGS) entry which is preliminary data.</text>
</comment>
<proteinExistence type="predicted"/>
<sequence length="181" mass="19803">MEVRRGVCGLHTNPVSEKDIVAAAVVVEAIVCNNLTPTPKLGNAVASPQKKDLPEITVSPLKQSIGVKTVLVIGTLGARVTSIEINPKHRDFVPENAERRGTEIILCSGLDIIRKVGDEYRKFDMMFCNASWGEQDKHFDWAKDSLLTEVGKNQRATATLVPMISTTHNTSMGRTILDGFC</sequence>
<dbReference type="EMBL" id="MU842812">
    <property type="protein sequence ID" value="KAK2034859.1"/>
    <property type="molecule type" value="Genomic_DNA"/>
</dbReference>
<protein>
    <submittedName>
        <fullName evidence="1">Uncharacterized protein</fullName>
    </submittedName>
</protein>